<dbReference type="GO" id="GO:0000398">
    <property type="term" value="P:mRNA splicing, via spliceosome"/>
    <property type="evidence" value="ECO:0007669"/>
    <property type="project" value="InterPro"/>
</dbReference>
<dbReference type="GO" id="GO:0005634">
    <property type="term" value="C:nucleus"/>
    <property type="evidence" value="ECO:0007669"/>
    <property type="project" value="UniProtKB-SubCell"/>
</dbReference>
<feature type="compositionally biased region" description="Basic and acidic residues" evidence="6">
    <location>
        <begin position="227"/>
        <end position="242"/>
    </location>
</feature>
<protein>
    <submittedName>
        <fullName evidence="8">GC-rich sequence DNA-binding factor-like protein</fullName>
    </submittedName>
</protein>
<dbReference type="GO" id="GO:0003677">
    <property type="term" value="F:DNA binding"/>
    <property type="evidence" value="ECO:0007669"/>
    <property type="project" value="UniProtKB-KW"/>
</dbReference>
<gene>
    <name evidence="8" type="ORF">SHERM_00400</name>
</gene>
<evidence type="ECO:0000256" key="1">
    <source>
        <dbReference type="ARBA" id="ARBA00004123"/>
    </source>
</evidence>
<reference evidence="8" key="1">
    <citation type="submission" date="2019-12" db="EMBL/GenBank/DDBJ databases">
        <authorList>
            <person name="Scholes J."/>
        </authorList>
    </citation>
    <scope>NUCLEOTIDE SEQUENCE</scope>
</reference>
<comment type="similarity">
    <text evidence="2">Belongs to the GCF family.</text>
</comment>
<comment type="caution">
    <text evidence="8">The sequence shown here is derived from an EMBL/GenBank/DDBJ whole genome shotgun (WGS) entry which is preliminary data.</text>
</comment>
<dbReference type="OrthoDB" id="429427at2759"/>
<evidence type="ECO:0000256" key="6">
    <source>
        <dbReference type="SAM" id="MobiDB-lite"/>
    </source>
</evidence>
<dbReference type="GO" id="GO:0046983">
    <property type="term" value="F:protein dimerization activity"/>
    <property type="evidence" value="ECO:0007669"/>
    <property type="project" value="InterPro"/>
</dbReference>
<evidence type="ECO:0000256" key="5">
    <source>
        <dbReference type="ARBA" id="ARBA00023242"/>
    </source>
</evidence>
<dbReference type="InterPro" id="IPR022783">
    <property type="entry name" value="GCFC_dom"/>
</dbReference>
<evidence type="ECO:0000256" key="3">
    <source>
        <dbReference type="ARBA" id="ARBA00023015"/>
    </source>
</evidence>
<organism evidence="8 9">
    <name type="scientific">Striga hermonthica</name>
    <name type="common">Purple witchweed</name>
    <name type="synonym">Buchnera hermonthica</name>
    <dbReference type="NCBI Taxonomy" id="68872"/>
    <lineage>
        <taxon>Eukaryota</taxon>
        <taxon>Viridiplantae</taxon>
        <taxon>Streptophyta</taxon>
        <taxon>Embryophyta</taxon>
        <taxon>Tracheophyta</taxon>
        <taxon>Spermatophyta</taxon>
        <taxon>Magnoliopsida</taxon>
        <taxon>eudicotyledons</taxon>
        <taxon>Gunneridae</taxon>
        <taxon>Pentapetalae</taxon>
        <taxon>asterids</taxon>
        <taxon>lamiids</taxon>
        <taxon>Lamiales</taxon>
        <taxon>Orobanchaceae</taxon>
        <taxon>Buchnereae</taxon>
        <taxon>Striga</taxon>
    </lineage>
</organism>
<accession>A0A9N7R989</accession>
<dbReference type="InterPro" id="IPR011598">
    <property type="entry name" value="bHLH_dom"/>
</dbReference>
<evidence type="ECO:0000259" key="7">
    <source>
        <dbReference type="PROSITE" id="PS50888"/>
    </source>
</evidence>
<dbReference type="InterPro" id="IPR036638">
    <property type="entry name" value="HLH_DNA-bd_sf"/>
</dbReference>
<name>A0A9N7R989_STRHE</name>
<evidence type="ECO:0000256" key="2">
    <source>
        <dbReference type="ARBA" id="ARBA00010801"/>
    </source>
</evidence>
<sequence>MTAESFFGYYDFGGSALTLPEPWALPYQSHSFSPAHFPTHEPGPFPMPYGSLLGPAGSDNNQLSQLISESLGQVVQPSGSGPFGLQTAQEIMDAKALAASRSHSEAERRRRERINNHLARLRSLLPSTTKKLHEERARAITERRAADNNDEISEIEQAIIAARAELRKGGDNPEKLAAAIAASQASSVNAITAKNAPVELDEFGRDVNLQKRMDISRRVESRKKRREKADSKRKLAMERDSSFKQMEGELSTDESDSESTAYESTHSQLLEVAEKIFSDAAEEFAQFSVVVERFDRWKKDYALSYREAYMSLSVPAIFSPYVRLELLKWDPLHEDADFIDMKWHSLLFNYGRPEDETKSSEGDTGDDADANIIPELVEKLAIPILHHQLAYCWDILSTRETKFAVSAMNLVIGYVDLSSSALGELVNVLRDRLTKAVADLIVPTWSPLEMKAVPNAARVAAYRFGVSVRLLRNICLWNKILAMPVLEKIALDELLSGKTCS</sequence>
<dbReference type="Gene3D" id="4.10.280.10">
    <property type="entry name" value="Helix-loop-helix DNA-binding domain"/>
    <property type="match status" value="1"/>
</dbReference>
<keyword evidence="3" id="KW-0805">Transcription regulation</keyword>
<dbReference type="EMBL" id="CACSLK010017224">
    <property type="protein sequence ID" value="CAA0818630.1"/>
    <property type="molecule type" value="Genomic_DNA"/>
</dbReference>
<dbReference type="Proteomes" id="UP001153555">
    <property type="component" value="Unassembled WGS sequence"/>
</dbReference>
<keyword evidence="4" id="KW-0804">Transcription</keyword>
<evidence type="ECO:0000313" key="9">
    <source>
        <dbReference type="Proteomes" id="UP001153555"/>
    </source>
</evidence>
<dbReference type="SUPFAM" id="SSF47459">
    <property type="entry name" value="HLH, helix-loop-helix DNA-binding domain"/>
    <property type="match status" value="1"/>
</dbReference>
<evidence type="ECO:0000313" key="8">
    <source>
        <dbReference type="EMBL" id="CAA0818630.1"/>
    </source>
</evidence>
<dbReference type="PANTHER" id="PTHR12214">
    <property type="entry name" value="GC-RICH SEQUENCE DNA-BINDING FACTOR"/>
    <property type="match status" value="1"/>
</dbReference>
<feature type="region of interest" description="Disordered" evidence="6">
    <location>
        <begin position="214"/>
        <end position="264"/>
    </location>
</feature>
<dbReference type="PANTHER" id="PTHR12214:SF0">
    <property type="entry name" value="LD29489P"/>
    <property type="match status" value="1"/>
</dbReference>
<dbReference type="InterPro" id="IPR012890">
    <property type="entry name" value="GCFC2-like"/>
</dbReference>
<keyword evidence="5" id="KW-0539">Nucleus</keyword>
<dbReference type="Pfam" id="PF00010">
    <property type="entry name" value="HLH"/>
    <property type="match status" value="1"/>
</dbReference>
<comment type="subcellular location">
    <subcellularLocation>
        <location evidence="1">Nucleus</location>
    </subcellularLocation>
</comment>
<proteinExistence type="inferred from homology"/>
<keyword evidence="8" id="KW-0238">DNA-binding</keyword>
<dbReference type="PROSITE" id="PS50888">
    <property type="entry name" value="BHLH"/>
    <property type="match status" value="1"/>
</dbReference>
<keyword evidence="9" id="KW-1185">Reference proteome</keyword>
<dbReference type="AlphaFoldDB" id="A0A9N7R989"/>
<feature type="domain" description="BHLH" evidence="7">
    <location>
        <begin position="98"/>
        <end position="152"/>
    </location>
</feature>
<dbReference type="Pfam" id="PF07842">
    <property type="entry name" value="GCFC"/>
    <property type="match status" value="1"/>
</dbReference>
<evidence type="ECO:0000256" key="4">
    <source>
        <dbReference type="ARBA" id="ARBA00023163"/>
    </source>
</evidence>